<evidence type="ECO:0000313" key="2">
    <source>
        <dbReference type="Proteomes" id="UP000558192"/>
    </source>
</evidence>
<dbReference type="EMBL" id="JAATJC010000001">
    <property type="protein sequence ID" value="NJC06506.1"/>
    <property type="molecule type" value="Genomic_DNA"/>
</dbReference>
<gene>
    <name evidence="1" type="ORF">GGQ97_002299</name>
</gene>
<dbReference type="SUPFAM" id="SSF51126">
    <property type="entry name" value="Pectin lyase-like"/>
    <property type="match status" value="1"/>
</dbReference>
<keyword evidence="2" id="KW-1185">Reference proteome</keyword>
<reference evidence="1 2" key="1">
    <citation type="submission" date="2020-03" db="EMBL/GenBank/DDBJ databases">
        <title>Genomic Encyclopedia of Type Strains, Phase IV (KMG-IV): sequencing the most valuable type-strain genomes for metagenomic binning, comparative biology and taxonomic classification.</title>
        <authorList>
            <person name="Goeker M."/>
        </authorList>
    </citation>
    <scope>NUCLEOTIDE SEQUENCE [LARGE SCALE GENOMIC DNA]</scope>
    <source>
        <strain evidence="1 2">DSM 16846</strain>
    </source>
</reference>
<dbReference type="AlphaFoldDB" id="A0A7X5YAE0"/>
<dbReference type="InterPro" id="IPR011050">
    <property type="entry name" value="Pectin_lyase_fold/virulence"/>
</dbReference>
<proteinExistence type="predicted"/>
<comment type="caution">
    <text evidence="1">The sequence shown here is derived from an EMBL/GenBank/DDBJ whole genome shotgun (WGS) entry which is preliminary data.</text>
</comment>
<sequence>MANKKLTDGSVPAATTATGLQLYGVQDGATKRVDAGLLGGGGGGAGSVSSRTQLASSTATADSATFVAETGIEGTFKFTAGNQSAKVTADVDKALVVAPTAASTGASGAHIRVVDREYKAEWWLNGASASVGVPLRRMLAQVPAGASILMPAREISTELALYAHQANVTLKGTRGLSVLREAAGANIAATANNLFCFTNSNCTAEGMTFAPARHTLEAGGEFGLAFGSYYRSKGGNGSVAALAGPLVNPRVIDCDFIDGSEGLIFIADDNGGIIRMIENPVVQGCRFRNLDYQGLSLFGITGGDVSANEIEMAPHRVNGSGQAYGFACVMRVLAGSSGYRIHHNRVKGLGLNAVAGSDGRSSFIYFCGMALGPLRGKGLYGGQVDHNDVRDARIMWQFAEGPRGQLLLESNTLTNPDTNTLTTSFPALCEPTAPPAGFPWAFDELVLRNNRYRGVNDGFNGMVGHIERLEMDGERLKWGAKTPDGSAACVRTVTYSYSIPLKEAHVRGCRFDFPDAASECYFELDLADAASRGSVVGNEGPPGTPLYGYVAASGSGLIRTQVGGNYAAVASLVTPGDNSKLAAVAGGGGGGGSTPAQRAPNTTFDNATGVTLGAGASISGGQLHLGTTQFATTSQALTGPFLEGEQYQIVVDVFALGDTGPVVQIGPSWGPGAVNNRQLVAGVNTYTVTISATHAGNDMRLDFYPGFGSATLEALINGVTVTKV</sequence>
<dbReference type="RefSeq" id="WP_168069758.1">
    <property type="nucleotide sequence ID" value="NZ_JAATJC010000001.1"/>
</dbReference>
<evidence type="ECO:0000313" key="1">
    <source>
        <dbReference type="EMBL" id="NJC06506.1"/>
    </source>
</evidence>
<dbReference type="Proteomes" id="UP000558192">
    <property type="component" value="Unassembled WGS sequence"/>
</dbReference>
<organism evidence="1 2">
    <name type="scientific">Sphingomonas kaistensis</name>
    <dbReference type="NCBI Taxonomy" id="298708"/>
    <lineage>
        <taxon>Bacteria</taxon>
        <taxon>Pseudomonadati</taxon>
        <taxon>Pseudomonadota</taxon>
        <taxon>Alphaproteobacteria</taxon>
        <taxon>Sphingomonadales</taxon>
        <taxon>Sphingomonadaceae</taxon>
        <taxon>Sphingomonas</taxon>
    </lineage>
</organism>
<name>A0A7X5YAE0_9SPHN</name>
<accession>A0A7X5YAE0</accession>
<protein>
    <submittedName>
        <fullName evidence="1">Uncharacterized protein</fullName>
    </submittedName>
</protein>